<dbReference type="EMBL" id="JBFOLK010000007">
    <property type="protein sequence ID" value="KAL2499164.1"/>
    <property type="molecule type" value="Genomic_DNA"/>
</dbReference>
<keyword evidence="1" id="KW-1133">Transmembrane helix</keyword>
<organism evidence="2 3">
    <name type="scientific">Abeliophyllum distichum</name>
    <dbReference type="NCBI Taxonomy" id="126358"/>
    <lineage>
        <taxon>Eukaryota</taxon>
        <taxon>Viridiplantae</taxon>
        <taxon>Streptophyta</taxon>
        <taxon>Embryophyta</taxon>
        <taxon>Tracheophyta</taxon>
        <taxon>Spermatophyta</taxon>
        <taxon>Magnoliopsida</taxon>
        <taxon>eudicotyledons</taxon>
        <taxon>Gunneridae</taxon>
        <taxon>Pentapetalae</taxon>
        <taxon>asterids</taxon>
        <taxon>lamiids</taxon>
        <taxon>Lamiales</taxon>
        <taxon>Oleaceae</taxon>
        <taxon>Forsythieae</taxon>
        <taxon>Abeliophyllum</taxon>
    </lineage>
</organism>
<keyword evidence="3" id="KW-1185">Reference proteome</keyword>
<gene>
    <name evidence="2" type="ORF">Adt_24714</name>
</gene>
<dbReference type="AlphaFoldDB" id="A0ABD1SHM1"/>
<reference evidence="3" key="1">
    <citation type="submission" date="2024-07" db="EMBL/GenBank/DDBJ databases">
        <title>Two chromosome-level genome assemblies of Korean endemic species Abeliophyllum distichum and Forsythia ovata (Oleaceae).</title>
        <authorList>
            <person name="Jang H."/>
        </authorList>
    </citation>
    <scope>NUCLEOTIDE SEQUENCE [LARGE SCALE GENOMIC DNA]</scope>
</reference>
<evidence type="ECO:0000313" key="3">
    <source>
        <dbReference type="Proteomes" id="UP001604336"/>
    </source>
</evidence>
<proteinExistence type="predicted"/>
<feature type="transmembrane region" description="Helical" evidence="1">
    <location>
        <begin position="35"/>
        <end position="54"/>
    </location>
</feature>
<keyword evidence="1" id="KW-0812">Transmembrane</keyword>
<comment type="caution">
    <text evidence="2">The sequence shown here is derived from an EMBL/GenBank/DDBJ whole genome shotgun (WGS) entry which is preliminary data.</text>
</comment>
<keyword evidence="1" id="KW-0472">Membrane</keyword>
<dbReference type="Proteomes" id="UP001604336">
    <property type="component" value="Unassembled WGS sequence"/>
</dbReference>
<sequence>MDLQQFSENDGSGRNIYVRLAASAPQLSSNKKNKGVIIGAVVGSVAAVMVLLAWPPFFLRRRPKSSSTETTSLSGPSADMIAGMKNDLAEIQDNDEEDLDEEKDGIVGITEEIVDFVRKISTRTKALD</sequence>
<name>A0ABD1SHM1_9LAMI</name>
<evidence type="ECO:0000313" key="2">
    <source>
        <dbReference type="EMBL" id="KAL2499164.1"/>
    </source>
</evidence>
<accession>A0ABD1SHM1</accession>
<evidence type="ECO:0000256" key="1">
    <source>
        <dbReference type="SAM" id="Phobius"/>
    </source>
</evidence>
<protein>
    <submittedName>
        <fullName evidence="2">Uncharacterized protein</fullName>
    </submittedName>
</protein>